<protein>
    <submittedName>
        <fullName evidence="2">Uncharacterized protein</fullName>
    </submittedName>
</protein>
<reference evidence="2 3" key="1">
    <citation type="submission" date="2024-09" db="EMBL/GenBank/DDBJ databases">
        <authorList>
            <person name="Sun Q."/>
            <person name="Mori K."/>
        </authorList>
    </citation>
    <scope>NUCLEOTIDE SEQUENCE [LARGE SCALE GENOMIC DNA]</scope>
    <source>
        <strain evidence="2 3">NCAIM B.02301</strain>
    </source>
</reference>
<gene>
    <name evidence="2" type="ORF">ACFFH4_13840</name>
</gene>
<evidence type="ECO:0000256" key="1">
    <source>
        <dbReference type="SAM" id="MobiDB-lite"/>
    </source>
</evidence>
<sequence>MMTTKKNKERNESSTKEQKDLFGLNPDESLLSVKFATTENRFLNEYPQLENPDQV</sequence>
<dbReference type="RefSeq" id="WP_273840455.1">
    <property type="nucleotide sequence ID" value="NZ_JAQQWT010000002.1"/>
</dbReference>
<evidence type="ECO:0000313" key="3">
    <source>
        <dbReference type="Proteomes" id="UP001589833"/>
    </source>
</evidence>
<feature type="region of interest" description="Disordered" evidence="1">
    <location>
        <begin position="1"/>
        <end position="26"/>
    </location>
</feature>
<proteinExistence type="predicted"/>
<dbReference type="Proteomes" id="UP001589833">
    <property type="component" value="Unassembled WGS sequence"/>
</dbReference>
<comment type="caution">
    <text evidence="2">The sequence shown here is derived from an EMBL/GenBank/DDBJ whole genome shotgun (WGS) entry which is preliminary data.</text>
</comment>
<keyword evidence="3" id="KW-1185">Reference proteome</keyword>
<evidence type="ECO:0000313" key="2">
    <source>
        <dbReference type="EMBL" id="MFC0560123.1"/>
    </source>
</evidence>
<organism evidence="2 3">
    <name type="scientific">Halalkalibacter alkalisediminis</name>
    <dbReference type="NCBI Taxonomy" id="935616"/>
    <lineage>
        <taxon>Bacteria</taxon>
        <taxon>Bacillati</taxon>
        <taxon>Bacillota</taxon>
        <taxon>Bacilli</taxon>
        <taxon>Bacillales</taxon>
        <taxon>Bacillaceae</taxon>
        <taxon>Halalkalibacter</taxon>
    </lineage>
</organism>
<name>A0ABV6NJ07_9BACI</name>
<dbReference type="EMBL" id="JBHLTR010000017">
    <property type="protein sequence ID" value="MFC0560123.1"/>
    <property type="molecule type" value="Genomic_DNA"/>
</dbReference>
<accession>A0ABV6NJ07</accession>
<feature type="compositionally biased region" description="Basic and acidic residues" evidence="1">
    <location>
        <begin position="9"/>
        <end position="20"/>
    </location>
</feature>